<dbReference type="PROSITE" id="PS50927">
    <property type="entry name" value="BULB_LECTIN"/>
    <property type="match status" value="1"/>
</dbReference>
<proteinExistence type="evidence at transcript level"/>
<dbReference type="PIRSF" id="PIRSF002686">
    <property type="entry name" value="SLG"/>
    <property type="match status" value="1"/>
</dbReference>
<dbReference type="SMART" id="SM00108">
    <property type="entry name" value="B_lectin"/>
    <property type="match status" value="1"/>
</dbReference>
<dbReference type="InterPro" id="IPR035446">
    <property type="entry name" value="SLSG/EP1"/>
</dbReference>
<name>Q39436_BETVV</name>
<dbReference type="InterPro" id="IPR036426">
    <property type="entry name" value="Bulb-type_lectin_dom_sf"/>
</dbReference>
<protein>
    <submittedName>
        <fullName evidence="5">SIEP1L protein</fullName>
    </submittedName>
</protein>
<accession>Q39436</accession>
<evidence type="ECO:0000256" key="1">
    <source>
        <dbReference type="ARBA" id="ARBA00022729"/>
    </source>
</evidence>
<dbReference type="Gene3D" id="2.90.10.10">
    <property type="entry name" value="Bulb-type lectin domain"/>
    <property type="match status" value="1"/>
</dbReference>
<feature type="chain" id="PRO_5004222213" evidence="3">
    <location>
        <begin position="27"/>
        <end position="391"/>
    </location>
</feature>
<dbReference type="CDD" id="cd00028">
    <property type="entry name" value="B_lectin"/>
    <property type="match status" value="1"/>
</dbReference>
<dbReference type="AlphaFoldDB" id="Q39436"/>
<evidence type="ECO:0000313" key="5">
    <source>
        <dbReference type="EMBL" id="CAA61158.1"/>
    </source>
</evidence>
<dbReference type="EMBL" id="X87931">
    <property type="protein sequence ID" value="CAA61158.1"/>
    <property type="molecule type" value="mRNA"/>
</dbReference>
<evidence type="ECO:0000256" key="2">
    <source>
        <dbReference type="ARBA" id="ARBA00023180"/>
    </source>
</evidence>
<sequence length="391" mass="43879">MAKMFCFSTYFLPLLSILFLISSSQANVPPSSTFKIVNQGDFGDYIVEYDGNYRALDVFNSPFQLCFYNTTPNSYTLALRMCLVRSESLFRWVWEVRHEANRGNPVGENATFSLGTDGNLVLADADRRIAWQTNTTNKGVVGFKLLPNGNMVLHDAKDKFIWQSFDYPTDTLLVGQSLRLDGPTKLVSRVSAKLNSNGPYTFVMEPRVLTMYYKSPNSPKPLLYFSMLDLSKSSLKEVTFSCSPENDDNYAYDITFAYQSIDGSIGGNAEIARPKYNSTLSILRLGIDGNLRVFTYSDKVDWAAWEATFTLFARNSPYGLSDTECQLPERCGKFGLCEDSQCVACPTPKGLLGWSNKCEQPKPSCGSKTSYYKLEGVDHYLSSILKVMVQQ</sequence>
<evidence type="ECO:0000259" key="4">
    <source>
        <dbReference type="PROSITE" id="PS50927"/>
    </source>
</evidence>
<organism evidence="5">
    <name type="scientific">Beta vulgaris subsp. vulgaris</name>
    <name type="common">Beet</name>
    <dbReference type="NCBI Taxonomy" id="3555"/>
    <lineage>
        <taxon>Eukaryota</taxon>
        <taxon>Viridiplantae</taxon>
        <taxon>Streptophyta</taxon>
        <taxon>Embryophyta</taxon>
        <taxon>Tracheophyta</taxon>
        <taxon>Spermatophyta</taxon>
        <taxon>Magnoliopsida</taxon>
        <taxon>eudicotyledons</taxon>
        <taxon>Gunneridae</taxon>
        <taxon>Pentapetalae</taxon>
        <taxon>Caryophyllales</taxon>
        <taxon>Chenopodiaceae</taxon>
        <taxon>Betoideae</taxon>
        <taxon>Beta</taxon>
    </lineage>
</organism>
<dbReference type="InterPro" id="IPR001480">
    <property type="entry name" value="Bulb-type_lectin_dom"/>
</dbReference>
<feature type="signal peptide" evidence="3">
    <location>
        <begin position="1"/>
        <end position="26"/>
    </location>
</feature>
<dbReference type="Pfam" id="PF01453">
    <property type="entry name" value="B_lectin"/>
    <property type="match status" value="1"/>
</dbReference>
<dbReference type="PANTHER" id="PTHR32444">
    <property type="entry name" value="BULB-TYPE LECTIN DOMAIN-CONTAINING PROTEIN"/>
    <property type="match status" value="1"/>
</dbReference>
<reference evidence="5" key="1">
    <citation type="submission" date="1995-06" db="EMBL/GenBank/DDBJ databases">
        <authorList>
            <person name="Alexandrova R.A."/>
        </authorList>
    </citation>
    <scope>NUCLEOTIDE SEQUENCE</scope>
    <source>
        <tissue evidence="5">Storage tissue</tissue>
    </source>
</reference>
<gene>
    <name evidence="5" type="primary">siep1l</name>
</gene>
<dbReference type="GO" id="GO:0009505">
    <property type="term" value="C:plant-type cell wall"/>
    <property type="evidence" value="ECO:0007669"/>
    <property type="project" value="TreeGrafter"/>
</dbReference>
<keyword evidence="1 3" id="KW-0732">Signal</keyword>
<keyword evidence="2" id="KW-0325">Glycoprotein</keyword>
<dbReference type="PANTHER" id="PTHR32444:SF10">
    <property type="entry name" value="CURCULIN-LIKE (MANNOSE-BINDING) LECTIN FAMILY PROTEIN-RELATED"/>
    <property type="match status" value="1"/>
</dbReference>
<feature type="domain" description="Bulb-type lectin" evidence="4">
    <location>
        <begin position="56"/>
        <end position="166"/>
    </location>
</feature>
<evidence type="ECO:0000256" key="3">
    <source>
        <dbReference type="SAM" id="SignalP"/>
    </source>
</evidence>
<dbReference type="PIR" id="T14580">
    <property type="entry name" value="T14580"/>
</dbReference>
<dbReference type="SUPFAM" id="SSF51110">
    <property type="entry name" value="alpha-D-mannose-specific plant lectins"/>
    <property type="match status" value="1"/>
</dbReference>
<reference evidence="5" key="2">
    <citation type="submission" date="1995-12" db="EMBL/GenBank/DDBJ databases">
        <authorList>
            <person name="Alexandrova R."/>
            <person name="Barkla B."/>
            <person name="Blumwald E."/>
        </authorList>
    </citation>
    <scope>NUCLEOTIDE SEQUENCE</scope>
    <source>
        <tissue evidence="5">Storage tissue</tissue>
    </source>
</reference>